<proteinExistence type="predicted"/>
<accession>A0A3F3PVF7</accession>
<protein>
    <submittedName>
        <fullName evidence="1">Uncharacterized protein</fullName>
    </submittedName>
</protein>
<reference evidence="1 2" key="1">
    <citation type="submission" date="2018-07" db="EMBL/GenBank/DDBJ databases">
        <title>The genomes of Aspergillus section Nigri reveals drivers in fungal speciation.</title>
        <authorList>
            <consortium name="DOE Joint Genome Institute"/>
            <person name="Vesth T.C."/>
            <person name="Nybo J."/>
            <person name="Theobald S."/>
            <person name="Brandl J."/>
            <person name="Frisvad J.C."/>
            <person name="Nielsen K.F."/>
            <person name="Lyhne E.K."/>
            <person name="Kogle M.E."/>
            <person name="Kuo A."/>
            <person name="Riley R."/>
            <person name="Clum A."/>
            <person name="Nolan M."/>
            <person name="Lipzen A."/>
            <person name="Salamov A."/>
            <person name="Henrissat B."/>
            <person name="Wiebenga A."/>
            <person name="De vries R.P."/>
            <person name="Grigoriev I.V."/>
            <person name="Mortensen U.H."/>
            <person name="Andersen M.R."/>
            <person name="Baker S.E."/>
        </authorList>
    </citation>
    <scope>NUCLEOTIDE SEQUENCE [LARGE SCALE GENOMIC DNA]</scope>
    <source>
        <strain evidence="1 2">CBS 139.54b</strain>
    </source>
</reference>
<evidence type="ECO:0000313" key="2">
    <source>
        <dbReference type="Proteomes" id="UP000253729"/>
    </source>
</evidence>
<dbReference type="RefSeq" id="XP_026623877.1">
    <property type="nucleotide sequence ID" value="XM_026767139.1"/>
</dbReference>
<evidence type="ECO:0000313" key="1">
    <source>
        <dbReference type="EMBL" id="RDH30855.1"/>
    </source>
</evidence>
<organism evidence="1 2">
    <name type="scientific">Aspergillus welwitschiae</name>
    <dbReference type="NCBI Taxonomy" id="1341132"/>
    <lineage>
        <taxon>Eukaryota</taxon>
        <taxon>Fungi</taxon>
        <taxon>Dikarya</taxon>
        <taxon>Ascomycota</taxon>
        <taxon>Pezizomycotina</taxon>
        <taxon>Eurotiomycetes</taxon>
        <taxon>Eurotiomycetidae</taxon>
        <taxon>Eurotiales</taxon>
        <taxon>Aspergillaceae</taxon>
        <taxon>Aspergillus</taxon>
        <taxon>Aspergillus subgen. Circumdati</taxon>
    </lineage>
</organism>
<dbReference type="GeneID" id="38135495"/>
<dbReference type="EMBL" id="KZ852058">
    <property type="protein sequence ID" value="RDH30855.1"/>
    <property type="molecule type" value="Genomic_DNA"/>
</dbReference>
<name>A0A3F3PVF7_9EURO</name>
<dbReference type="Proteomes" id="UP000253729">
    <property type="component" value="Unassembled WGS sequence"/>
</dbReference>
<gene>
    <name evidence="1" type="ORF">BDQ94DRAFT_148092</name>
</gene>
<dbReference type="AlphaFoldDB" id="A0A3F3PVF7"/>
<keyword evidence="2" id="KW-1185">Reference proteome</keyword>
<sequence length="81" mass="9115">MEEGRLPFICRKSFSATRRPTAPNICSSEAGSLIDRFVLVSALHELTEGGLSFRLGQLRRKSIRYTSLQGLRDMTRNQSAK</sequence>